<protein>
    <submittedName>
        <fullName evidence="2">Pyrimidine deaminase</fullName>
    </submittedName>
</protein>
<dbReference type="GO" id="GO:0003824">
    <property type="term" value="F:catalytic activity"/>
    <property type="evidence" value="ECO:0007669"/>
    <property type="project" value="InterPro"/>
</dbReference>
<dbReference type="Pfam" id="PF00383">
    <property type="entry name" value="dCMP_cyt_deam_1"/>
    <property type="match status" value="1"/>
</dbReference>
<evidence type="ECO:0000313" key="3">
    <source>
        <dbReference type="Proteomes" id="UP000254794"/>
    </source>
</evidence>
<dbReference type="PROSITE" id="PS51747">
    <property type="entry name" value="CYT_DCMP_DEAMINASES_2"/>
    <property type="match status" value="1"/>
</dbReference>
<evidence type="ECO:0000313" key="2">
    <source>
        <dbReference type="EMBL" id="STX51581.1"/>
    </source>
</evidence>
<dbReference type="InterPro" id="IPR016193">
    <property type="entry name" value="Cytidine_deaminase-like"/>
</dbReference>
<sequence>MLQFKPSSNQSLDVLDTILKETILYLKNTWINNPDTGIVACCLLDGDKKVFATSSRNGNYWRHAERNAYYQFKKRYGEPSRDAVFVITLSPCIKALKARAQDEAACANLINDLGVKRIHFGVLDTLHAETLSTYSSLGFKPSLSQDHYCKTMCEKLMAIFTTYQSRISKDLLGIKRELGEAFFNSTSQEVVANQAFLTKI</sequence>
<dbReference type="InterPro" id="IPR002125">
    <property type="entry name" value="CMP_dCMP_dom"/>
</dbReference>
<keyword evidence="3" id="KW-1185">Reference proteome</keyword>
<dbReference type="Proteomes" id="UP000254794">
    <property type="component" value="Unassembled WGS sequence"/>
</dbReference>
<reference evidence="2 3" key="1">
    <citation type="submission" date="2018-06" db="EMBL/GenBank/DDBJ databases">
        <authorList>
            <consortium name="Pathogen Informatics"/>
            <person name="Doyle S."/>
        </authorList>
    </citation>
    <scope>NUCLEOTIDE SEQUENCE [LARGE SCALE GENOMIC DNA]</scope>
    <source>
        <strain evidence="2 3">NCTC13316</strain>
    </source>
</reference>
<dbReference type="SUPFAM" id="SSF53927">
    <property type="entry name" value="Cytidine deaminase-like"/>
    <property type="match status" value="1"/>
</dbReference>
<dbReference type="Gene3D" id="3.40.140.10">
    <property type="entry name" value="Cytidine Deaminase, domain 2"/>
    <property type="match status" value="1"/>
</dbReference>
<dbReference type="AlphaFoldDB" id="A0A378JLG2"/>
<feature type="domain" description="CMP/dCMP-type deaminase" evidence="1">
    <location>
        <begin position="13"/>
        <end position="139"/>
    </location>
</feature>
<evidence type="ECO:0000259" key="1">
    <source>
        <dbReference type="PROSITE" id="PS51747"/>
    </source>
</evidence>
<proteinExistence type="predicted"/>
<accession>A0A378JLG2</accession>
<dbReference type="EMBL" id="UGOD01000001">
    <property type="protein sequence ID" value="STX51581.1"/>
    <property type="molecule type" value="Genomic_DNA"/>
</dbReference>
<gene>
    <name evidence="2" type="ORF">NCTC13316_01677</name>
</gene>
<organism evidence="2 3">
    <name type="scientific">Legionella busanensis</name>
    <dbReference type="NCBI Taxonomy" id="190655"/>
    <lineage>
        <taxon>Bacteria</taxon>
        <taxon>Pseudomonadati</taxon>
        <taxon>Pseudomonadota</taxon>
        <taxon>Gammaproteobacteria</taxon>
        <taxon>Legionellales</taxon>
        <taxon>Legionellaceae</taxon>
        <taxon>Legionella</taxon>
    </lineage>
</organism>
<name>A0A378JLG2_9GAMM</name>